<feature type="compositionally biased region" description="Basic and acidic residues" evidence="1">
    <location>
        <begin position="27"/>
        <end position="37"/>
    </location>
</feature>
<feature type="compositionally biased region" description="Basic and acidic residues" evidence="1">
    <location>
        <begin position="404"/>
        <end position="422"/>
    </location>
</feature>
<dbReference type="EMBL" id="JAINUG010000161">
    <property type="protein sequence ID" value="KAJ8391143.1"/>
    <property type="molecule type" value="Genomic_DNA"/>
</dbReference>
<keyword evidence="3" id="KW-1185">Reference proteome</keyword>
<accession>A0AAD7RVX0</accession>
<feature type="region of interest" description="Disordered" evidence="1">
    <location>
        <begin position="542"/>
        <end position="564"/>
    </location>
</feature>
<evidence type="ECO:0000313" key="3">
    <source>
        <dbReference type="Proteomes" id="UP001221898"/>
    </source>
</evidence>
<reference evidence="2" key="1">
    <citation type="journal article" date="2023" name="Science">
        <title>Genome structures resolve the early diversification of teleost fishes.</title>
        <authorList>
            <person name="Parey E."/>
            <person name="Louis A."/>
            <person name="Montfort J."/>
            <person name="Bouchez O."/>
            <person name="Roques C."/>
            <person name="Iampietro C."/>
            <person name="Lluch J."/>
            <person name="Castinel A."/>
            <person name="Donnadieu C."/>
            <person name="Desvignes T."/>
            <person name="Floi Bucao C."/>
            <person name="Jouanno E."/>
            <person name="Wen M."/>
            <person name="Mejri S."/>
            <person name="Dirks R."/>
            <person name="Jansen H."/>
            <person name="Henkel C."/>
            <person name="Chen W.J."/>
            <person name="Zahm M."/>
            <person name="Cabau C."/>
            <person name="Klopp C."/>
            <person name="Thompson A.W."/>
            <person name="Robinson-Rechavi M."/>
            <person name="Braasch I."/>
            <person name="Lecointre G."/>
            <person name="Bobe J."/>
            <person name="Postlethwait J.H."/>
            <person name="Berthelot C."/>
            <person name="Roest Crollius H."/>
            <person name="Guiguen Y."/>
        </authorList>
    </citation>
    <scope>NUCLEOTIDE SEQUENCE</scope>
    <source>
        <strain evidence="2">NC1722</strain>
    </source>
</reference>
<evidence type="ECO:0000256" key="1">
    <source>
        <dbReference type="SAM" id="MobiDB-lite"/>
    </source>
</evidence>
<proteinExistence type="predicted"/>
<feature type="region of interest" description="Disordered" evidence="1">
    <location>
        <begin position="371"/>
        <end position="467"/>
    </location>
</feature>
<feature type="region of interest" description="Disordered" evidence="1">
    <location>
        <begin position="176"/>
        <end position="197"/>
    </location>
</feature>
<dbReference type="AlphaFoldDB" id="A0AAD7RVX0"/>
<organism evidence="2 3">
    <name type="scientific">Aldrovandia affinis</name>
    <dbReference type="NCBI Taxonomy" id="143900"/>
    <lineage>
        <taxon>Eukaryota</taxon>
        <taxon>Metazoa</taxon>
        <taxon>Chordata</taxon>
        <taxon>Craniata</taxon>
        <taxon>Vertebrata</taxon>
        <taxon>Euteleostomi</taxon>
        <taxon>Actinopterygii</taxon>
        <taxon>Neopterygii</taxon>
        <taxon>Teleostei</taxon>
        <taxon>Notacanthiformes</taxon>
        <taxon>Halosauridae</taxon>
        <taxon>Aldrovandia</taxon>
    </lineage>
</organism>
<protein>
    <submittedName>
        <fullName evidence="2">Uncharacterized protein</fullName>
    </submittedName>
</protein>
<feature type="region of interest" description="Disordered" evidence="1">
    <location>
        <begin position="27"/>
        <end position="50"/>
    </location>
</feature>
<sequence>MASLTLGQHADQQLFLQKLTSNEKKKIFRKSSSDMKSRRSAVATESKVGKVAAAVSGPSASLNHSHLAGHRGATENGVGTSHVVDHVQQPRSTQGAVADGNIYTVGSSKRGDLRATLTVAVDTSLTPQNKSRKDGENGKAKKLKRSPDRSNGDTSCAQVCSPVEGCQEISVKDTRASKSNGSANGHMHFHRPGGKRSSQITVHQNLDFRSLSDESGGWHHGDRMPVLTQGRSGVVKMMRTDPPRREAWSIFSQEDPRVKPEKGEGHLFTSRSVTQDWCDACNRQVDDEALKCQRPHHGVSLAVTLQATGSPVRRSLPPCLFSSAPLKPTPRRVACAHWAVPPVRDERTGWESGLVTAGESGSFPRTAVCTATRDSRVPRETPPDFPSVARSRSVDTGGTADAGCRAREGSERAERTCRDRGPLPHRSASASGSGPGVGAGPERGNDAGPAQIAAGAPRCPASGMTPERRAEASATACFGQVSRRLGRLFRRLPKSRSWSEGLRLVRRSSSSSSLVFSDCSYTCHLECERLVQLDCNQRDKQSEDTSALTPQDKAGPGGSSSSLRAPPWAAITLLSGRAKPPERVHFLIGGV</sequence>
<feature type="compositionally biased region" description="Basic and acidic residues" evidence="1">
    <location>
        <begin position="131"/>
        <end position="151"/>
    </location>
</feature>
<name>A0AAD7RVX0_9TELE</name>
<comment type="caution">
    <text evidence="2">The sequence shown here is derived from an EMBL/GenBank/DDBJ whole genome shotgun (WGS) entry which is preliminary data.</text>
</comment>
<feature type="region of interest" description="Disordered" evidence="1">
    <location>
        <begin position="124"/>
        <end position="158"/>
    </location>
</feature>
<evidence type="ECO:0000313" key="2">
    <source>
        <dbReference type="EMBL" id="KAJ8391143.1"/>
    </source>
</evidence>
<dbReference type="Proteomes" id="UP001221898">
    <property type="component" value="Unassembled WGS sequence"/>
</dbReference>
<feature type="compositionally biased region" description="Basic and acidic residues" evidence="1">
    <location>
        <begin position="373"/>
        <end position="382"/>
    </location>
</feature>
<gene>
    <name evidence="2" type="ORF">AAFF_G00095720</name>
</gene>